<protein>
    <submittedName>
        <fullName evidence="1">Putative tail protein</fullName>
    </submittedName>
</protein>
<gene>
    <name evidence="2" type="ORF">MM415A00301_0016</name>
    <name evidence="1" type="ORF">MM415B00258_0016</name>
</gene>
<name>A0A6M3JEG3_9ZZZZ</name>
<evidence type="ECO:0000313" key="1">
    <source>
        <dbReference type="EMBL" id="QJA67267.1"/>
    </source>
</evidence>
<dbReference type="EMBL" id="MT142507">
    <property type="protein sequence ID" value="QJA83282.1"/>
    <property type="molecule type" value="Genomic_DNA"/>
</dbReference>
<dbReference type="EMBL" id="MT141568">
    <property type="protein sequence ID" value="QJA67267.1"/>
    <property type="molecule type" value="Genomic_DNA"/>
</dbReference>
<reference evidence="1" key="1">
    <citation type="submission" date="2020-03" db="EMBL/GenBank/DDBJ databases">
        <title>The deep terrestrial virosphere.</title>
        <authorList>
            <person name="Holmfeldt K."/>
            <person name="Nilsson E."/>
            <person name="Simone D."/>
            <person name="Lopez-Fernandez M."/>
            <person name="Wu X."/>
            <person name="de Brujin I."/>
            <person name="Lundin D."/>
            <person name="Andersson A."/>
            <person name="Bertilsson S."/>
            <person name="Dopson M."/>
        </authorList>
    </citation>
    <scope>NUCLEOTIDE SEQUENCE</scope>
    <source>
        <strain evidence="2">MM415A00301</strain>
        <strain evidence="1">MM415B00258</strain>
    </source>
</reference>
<accession>A0A6M3JEG3</accession>
<sequence>MATLMSAMLTLLGQDLDDVWSSTTTGAGNANKLTLEDTTLYEKVADWVNDGMIIYITSGTDIGATRVVDSLSGSTLTVKTAFSALIASGVTYEIHRLFTRTQKLVALRNSAALLCPEVHAVVRDMTTEVVDYQHEYDISSLSLFNNKPHQVLLAQKDIEDIWVAETAYEEDDVVRPTGLSAFTGYTYICTTAGTSDTTEPTWPTDEDDTVADGTAVWTRQNTLDYSNYPMLPLHDWDITPDGYLRLNYTYTAGRKLMVVGIKPLAFSGSGAAETIALDSPFTYTLSAQAALYLCQQRTGSAPSQDVARWQERAQHWTQELALRKIKYPMLAPDGTLITGPGLTT</sequence>
<organism evidence="1">
    <name type="scientific">viral metagenome</name>
    <dbReference type="NCBI Taxonomy" id="1070528"/>
    <lineage>
        <taxon>unclassified sequences</taxon>
        <taxon>metagenomes</taxon>
        <taxon>organismal metagenomes</taxon>
    </lineage>
</organism>
<evidence type="ECO:0000313" key="2">
    <source>
        <dbReference type="EMBL" id="QJA83282.1"/>
    </source>
</evidence>
<dbReference type="AlphaFoldDB" id="A0A6M3JEG3"/>
<proteinExistence type="predicted"/>